<reference evidence="2" key="1">
    <citation type="journal article" date="2022" name="Mol. Ecol. Resour.">
        <title>The genomes of chicory, endive, great burdock and yacon provide insights into Asteraceae palaeo-polyploidization history and plant inulin production.</title>
        <authorList>
            <person name="Fan W."/>
            <person name="Wang S."/>
            <person name="Wang H."/>
            <person name="Wang A."/>
            <person name="Jiang F."/>
            <person name="Liu H."/>
            <person name="Zhao H."/>
            <person name="Xu D."/>
            <person name="Zhang Y."/>
        </authorList>
    </citation>
    <scope>NUCLEOTIDE SEQUENCE [LARGE SCALE GENOMIC DNA]</scope>
    <source>
        <strain evidence="2">cv. Punajuju</strain>
    </source>
</reference>
<organism evidence="1 2">
    <name type="scientific">Cichorium intybus</name>
    <name type="common">Chicory</name>
    <dbReference type="NCBI Taxonomy" id="13427"/>
    <lineage>
        <taxon>Eukaryota</taxon>
        <taxon>Viridiplantae</taxon>
        <taxon>Streptophyta</taxon>
        <taxon>Embryophyta</taxon>
        <taxon>Tracheophyta</taxon>
        <taxon>Spermatophyta</taxon>
        <taxon>Magnoliopsida</taxon>
        <taxon>eudicotyledons</taxon>
        <taxon>Gunneridae</taxon>
        <taxon>Pentapetalae</taxon>
        <taxon>asterids</taxon>
        <taxon>campanulids</taxon>
        <taxon>Asterales</taxon>
        <taxon>Asteraceae</taxon>
        <taxon>Cichorioideae</taxon>
        <taxon>Cichorieae</taxon>
        <taxon>Cichoriinae</taxon>
        <taxon>Cichorium</taxon>
    </lineage>
</organism>
<name>A0ACB8YZZ4_CICIN</name>
<accession>A0ACB8YZZ4</accession>
<gene>
    <name evidence="1" type="ORF">L2E82_48988</name>
</gene>
<evidence type="ECO:0000313" key="2">
    <source>
        <dbReference type="Proteomes" id="UP001055811"/>
    </source>
</evidence>
<sequence>MSNPKVLYDGWMVRYGRRKIGRSFIHMRYFVLESTLLAYYKRKPQDNVLRLEITGLGRTTIQNEGLGSKKPVSKEVAMEEPLEVIISTKPDNFTPRVVEKKEDYIQLEYESPTLGFVDDVEKRVKELRLR</sequence>
<reference evidence="1 2" key="2">
    <citation type="journal article" date="2022" name="Mol. Ecol. Resour.">
        <title>The genomes of chicory, endive, great burdock and yacon provide insights into Asteraceae paleo-polyploidization history and plant inulin production.</title>
        <authorList>
            <person name="Fan W."/>
            <person name="Wang S."/>
            <person name="Wang H."/>
            <person name="Wang A."/>
            <person name="Jiang F."/>
            <person name="Liu H."/>
            <person name="Zhao H."/>
            <person name="Xu D."/>
            <person name="Zhang Y."/>
        </authorList>
    </citation>
    <scope>NUCLEOTIDE SEQUENCE [LARGE SCALE GENOMIC DNA]</scope>
    <source>
        <strain evidence="2">cv. Punajuju</strain>
        <tissue evidence="1">Leaves</tissue>
    </source>
</reference>
<keyword evidence="2" id="KW-1185">Reference proteome</keyword>
<dbReference type="EMBL" id="CM042017">
    <property type="protein sequence ID" value="KAI3690781.1"/>
    <property type="molecule type" value="Genomic_DNA"/>
</dbReference>
<proteinExistence type="predicted"/>
<comment type="caution">
    <text evidence="1">The sequence shown here is derived from an EMBL/GenBank/DDBJ whole genome shotgun (WGS) entry which is preliminary data.</text>
</comment>
<evidence type="ECO:0000313" key="1">
    <source>
        <dbReference type="EMBL" id="KAI3690781.1"/>
    </source>
</evidence>
<dbReference type="Proteomes" id="UP001055811">
    <property type="component" value="Linkage Group LG09"/>
</dbReference>
<protein>
    <submittedName>
        <fullName evidence="1">Uncharacterized protein</fullName>
    </submittedName>
</protein>